<dbReference type="EMBL" id="JBEPMX010000021">
    <property type="protein sequence ID" value="MET3684462.1"/>
    <property type="molecule type" value="Genomic_DNA"/>
</dbReference>
<evidence type="ECO:0000259" key="2">
    <source>
        <dbReference type="PROSITE" id="PS50994"/>
    </source>
</evidence>
<dbReference type="PROSITE" id="PS50994">
    <property type="entry name" value="INTEGRASE"/>
    <property type="match status" value="1"/>
</dbReference>
<evidence type="ECO:0000313" key="4">
    <source>
        <dbReference type="Proteomes" id="UP001549167"/>
    </source>
</evidence>
<proteinExistence type="predicted"/>
<dbReference type="PANTHER" id="PTHR46889:SF4">
    <property type="entry name" value="TRANSPOSASE INSO FOR INSERTION SEQUENCE ELEMENT IS911B-RELATED"/>
    <property type="match status" value="1"/>
</dbReference>
<dbReference type="NCBIfam" id="NF033516">
    <property type="entry name" value="transpos_IS3"/>
    <property type="match status" value="1"/>
</dbReference>
<gene>
    <name evidence="3" type="ORF">ABID56_002599</name>
</gene>
<evidence type="ECO:0000313" key="3">
    <source>
        <dbReference type="EMBL" id="MET3684462.1"/>
    </source>
</evidence>
<feature type="domain" description="Integrase catalytic" evidence="2">
    <location>
        <begin position="114"/>
        <end position="274"/>
    </location>
</feature>
<organism evidence="3 4">
    <name type="scientific">Alkalibacillus flavidus</name>
    <dbReference type="NCBI Taxonomy" id="546021"/>
    <lineage>
        <taxon>Bacteria</taxon>
        <taxon>Bacillati</taxon>
        <taxon>Bacillota</taxon>
        <taxon>Bacilli</taxon>
        <taxon>Bacillales</taxon>
        <taxon>Bacillaceae</taxon>
        <taxon>Alkalibacillus</taxon>
    </lineage>
</organism>
<comment type="caution">
    <text evidence="3">The sequence shown here is derived from an EMBL/GenBank/DDBJ whole genome shotgun (WGS) entry which is preliminary data.</text>
</comment>
<dbReference type="InterPro" id="IPR001584">
    <property type="entry name" value="Integrase_cat-core"/>
</dbReference>
<dbReference type="InterPro" id="IPR048020">
    <property type="entry name" value="Transpos_IS3"/>
</dbReference>
<dbReference type="PANTHER" id="PTHR46889">
    <property type="entry name" value="TRANSPOSASE INSF FOR INSERTION SEQUENCE IS3B-RELATED"/>
    <property type="match status" value="1"/>
</dbReference>
<comment type="function">
    <text evidence="1">Involved in the transposition of the insertion sequence.</text>
</comment>
<dbReference type="Pfam" id="PF00665">
    <property type="entry name" value="rve"/>
    <property type="match status" value="1"/>
</dbReference>
<dbReference type="InterPro" id="IPR025948">
    <property type="entry name" value="HTH-like_dom"/>
</dbReference>
<accession>A0ABV2KY09</accession>
<keyword evidence="4" id="KW-1185">Reference proteome</keyword>
<dbReference type="Pfam" id="PF13276">
    <property type="entry name" value="HTH_21"/>
    <property type="match status" value="1"/>
</dbReference>
<dbReference type="InterPro" id="IPR036397">
    <property type="entry name" value="RNaseH_sf"/>
</dbReference>
<dbReference type="Pfam" id="PF13333">
    <property type="entry name" value="rve_2"/>
    <property type="match status" value="1"/>
</dbReference>
<dbReference type="InterPro" id="IPR012337">
    <property type="entry name" value="RNaseH-like_sf"/>
</dbReference>
<evidence type="ECO:0000256" key="1">
    <source>
        <dbReference type="ARBA" id="ARBA00002286"/>
    </source>
</evidence>
<name>A0ABV2KY09_9BACI</name>
<reference evidence="3 4" key="1">
    <citation type="submission" date="2024-06" db="EMBL/GenBank/DDBJ databases">
        <title>Genomic Encyclopedia of Type Strains, Phase IV (KMG-IV): sequencing the most valuable type-strain genomes for metagenomic binning, comparative biology and taxonomic classification.</title>
        <authorList>
            <person name="Goeker M."/>
        </authorList>
    </citation>
    <scope>NUCLEOTIDE SEQUENCE [LARGE SCALE GENOMIC DNA]</scope>
    <source>
        <strain evidence="3 4">DSM 23520</strain>
    </source>
</reference>
<dbReference type="Proteomes" id="UP001549167">
    <property type="component" value="Unassembled WGS sequence"/>
</dbReference>
<dbReference type="Gene3D" id="3.30.420.10">
    <property type="entry name" value="Ribonuclease H-like superfamily/Ribonuclease H"/>
    <property type="match status" value="1"/>
</dbReference>
<dbReference type="InterPro" id="IPR050900">
    <property type="entry name" value="Transposase_IS3/IS150/IS904"/>
</dbReference>
<sequence length="278" mass="32284">MIRQNRHKYSVSAMCDVLQISRSTYYYESQARENTENELVEQIVQIFKDSRQNYGQRKIQVELAKLGWTVSRRRIGRIMKEQGLVSKYTVAQFKPMKSQVNESEIGNSLNREFDPSEPHKVMVSDLTYVRVGHSWHYICVLVDLYNREIIGHSTGPHKDAALVHRAFASVQKDLRPFQLFHTDRGSEFKNATIDGALDSFDIERSLSNKGNPYDNAVAEATFKAIKIEFVRGSHFINQQELDLELFDFVNWYNHIRIHGSLDYLTPAEFKSKDLNVFV</sequence>
<dbReference type="SUPFAM" id="SSF53098">
    <property type="entry name" value="Ribonuclease H-like"/>
    <property type="match status" value="1"/>
</dbReference>
<protein>
    <submittedName>
        <fullName evidence="3">Transposase</fullName>
    </submittedName>
</protein>